<accession>A0A381EJ87</accession>
<dbReference type="RefSeq" id="WP_115630450.1">
    <property type="nucleotide sequence ID" value="NZ_UFUZ01000001.1"/>
</dbReference>
<evidence type="ECO:0000313" key="1">
    <source>
        <dbReference type="EMBL" id="SUX27078.1"/>
    </source>
</evidence>
<dbReference type="AlphaFoldDB" id="A0A381EJ87"/>
<organism evidence="1 2">
    <name type="scientific">Campylobacter upsaliensis</name>
    <dbReference type="NCBI Taxonomy" id="28080"/>
    <lineage>
        <taxon>Bacteria</taxon>
        <taxon>Pseudomonadati</taxon>
        <taxon>Campylobacterota</taxon>
        <taxon>Epsilonproteobacteria</taxon>
        <taxon>Campylobacterales</taxon>
        <taxon>Campylobacteraceae</taxon>
        <taxon>Campylobacter</taxon>
    </lineage>
</organism>
<protein>
    <submittedName>
        <fullName evidence="1">Uncharacterized protein</fullName>
    </submittedName>
</protein>
<reference evidence="1 2" key="1">
    <citation type="submission" date="2018-06" db="EMBL/GenBank/DDBJ databases">
        <authorList>
            <consortium name="Pathogen Informatics"/>
            <person name="Doyle S."/>
        </authorList>
    </citation>
    <scope>NUCLEOTIDE SEQUENCE [LARGE SCALE GENOMIC DNA]</scope>
    <source>
        <strain evidence="1 2">NCTC12264</strain>
    </source>
</reference>
<name>A0A381EJ87_CAMUP</name>
<gene>
    <name evidence="1" type="ORF">NCTC12264_01322</name>
</gene>
<proteinExistence type="predicted"/>
<evidence type="ECO:0000313" key="2">
    <source>
        <dbReference type="Proteomes" id="UP000254161"/>
    </source>
</evidence>
<sequence>MKQYYLSNIWERKLLAGFYDGTRARYAKCVRNFLQNVKDRETKGFSFENLELLLNLMEISLKIKHRGKMPLILKDKSNFMRCYLLLFKFIEKEKRYARNFLQI</sequence>
<dbReference type="EMBL" id="UFUZ01000001">
    <property type="protein sequence ID" value="SUX27078.1"/>
    <property type="molecule type" value="Genomic_DNA"/>
</dbReference>
<dbReference type="Proteomes" id="UP000254161">
    <property type="component" value="Unassembled WGS sequence"/>
</dbReference>